<dbReference type="Gene3D" id="1.10.510.10">
    <property type="entry name" value="Transferase(Phosphotransferase) domain 1"/>
    <property type="match status" value="1"/>
</dbReference>
<keyword evidence="10" id="KW-0547">Nucleotide-binding</keyword>
<evidence type="ECO:0000259" key="24">
    <source>
        <dbReference type="PROSITE" id="PS50948"/>
    </source>
</evidence>
<dbReference type="SUPFAM" id="SSF56112">
    <property type="entry name" value="Protein kinase-like (PK-like)"/>
    <property type="match status" value="1"/>
</dbReference>
<dbReference type="Gene3D" id="2.90.10.10">
    <property type="entry name" value="Bulb-type lectin domain"/>
    <property type="match status" value="1"/>
</dbReference>
<keyword evidence="11" id="KW-0418">Kinase</keyword>
<evidence type="ECO:0000256" key="14">
    <source>
        <dbReference type="ARBA" id="ARBA00023136"/>
    </source>
</evidence>
<dbReference type="InterPro" id="IPR001245">
    <property type="entry name" value="Ser-Thr/Tyr_kinase_cat_dom"/>
</dbReference>
<evidence type="ECO:0000256" key="18">
    <source>
        <dbReference type="ARBA" id="ARBA00047899"/>
    </source>
</evidence>
<dbReference type="InterPro" id="IPR011009">
    <property type="entry name" value="Kinase-like_dom_sf"/>
</dbReference>
<dbReference type="CDD" id="cd00028">
    <property type="entry name" value="B_lectin"/>
    <property type="match status" value="1"/>
</dbReference>
<dbReference type="SMART" id="SM00220">
    <property type="entry name" value="S_TKc"/>
    <property type="match status" value="1"/>
</dbReference>
<name>A0AA38ZDF2_VITRO</name>
<keyword evidence="7 20" id="KW-0812">Transmembrane</keyword>
<evidence type="ECO:0000256" key="7">
    <source>
        <dbReference type="ARBA" id="ARBA00022692"/>
    </source>
</evidence>
<evidence type="ECO:0000256" key="2">
    <source>
        <dbReference type="ARBA" id="ARBA00012513"/>
    </source>
</evidence>
<keyword evidence="4" id="KW-0723">Serine/threonine-protein kinase</keyword>
<keyword evidence="17" id="KW-0325">Glycoprotein</keyword>
<dbReference type="FunFam" id="3.30.200.20:FF:001858">
    <property type="entry name" value="Uncharacterized protein"/>
    <property type="match status" value="1"/>
</dbReference>
<evidence type="ECO:0000256" key="11">
    <source>
        <dbReference type="ARBA" id="ARBA00022777"/>
    </source>
</evidence>
<dbReference type="PROSITE" id="PS50927">
    <property type="entry name" value="BULB_LECTIN"/>
    <property type="match status" value="1"/>
</dbReference>
<evidence type="ECO:0000256" key="1">
    <source>
        <dbReference type="ARBA" id="ARBA00004251"/>
    </source>
</evidence>
<evidence type="ECO:0000256" key="21">
    <source>
        <dbReference type="SAM" id="SignalP"/>
    </source>
</evidence>
<feature type="domain" description="Apple" evidence="24">
    <location>
        <begin position="337"/>
        <end position="425"/>
    </location>
</feature>
<dbReference type="EMBL" id="JARBHA010000012">
    <property type="protein sequence ID" value="KAJ9686795.1"/>
    <property type="molecule type" value="Genomic_DNA"/>
</dbReference>
<comment type="caution">
    <text evidence="25">The sequence shown here is derived from an EMBL/GenBank/DDBJ whole genome shotgun (WGS) entry which is preliminary data.</text>
</comment>
<proteinExistence type="predicted"/>
<dbReference type="Gene3D" id="3.30.200.20">
    <property type="entry name" value="Phosphorylase Kinase, domain 1"/>
    <property type="match status" value="1"/>
</dbReference>
<dbReference type="InterPro" id="IPR008271">
    <property type="entry name" value="Ser/Thr_kinase_AS"/>
</dbReference>
<dbReference type="AlphaFoldDB" id="A0AA38ZDF2"/>
<keyword evidence="26" id="KW-1185">Reference proteome</keyword>
<keyword evidence="15" id="KW-1015">Disulfide bond</keyword>
<feature type="signal peptide" evidence="21">
    <location>
        <begin position="1"/>
        <end position="30"/>
    </location>
</feature>
<dbReference type="CDD" id="cd14066">
    <property type="entry name" value="STKc_IRAK"/>
    <property type="match status" value="1"/>
</dbReference>
<evidence type="ECO:0000256" key="6">
    <source>
        <dbReference type="ARBA" id="ARBA00022679"/>
    </source>
</evidence>
<dbReference type="CDD" id="cd01098">
    <property type="entry name" value="PAN_AP_plant"/>
    <property type="match status" value="1"/>
</dbReference>
<dbReference type="PANTHER" id="PTHR27002:SF1110">
    <property type="entry name" value="RECEPTOR-LIKE SERINE_THREONINE-PROTEIN KINASE"/>
    <property type="match status" value="1"/>
</dbReference>
<dbReference type="InterPro" id="IPR000719">
    <property type="entry name" value="Prot_kinase_dom"/>
</dbReference>
<feature type="domain" description="Protein kinase" evidence="22">
    <location>
        <begin position="700"/>
        <end position="986"/>
    </location>
</feature>
<keyword evidence="9" id="KW-0430">Lectin</keyword>
<dbReference type="Pfam" id="PF00954">
    <property type="entry name" value="S_locus_glycop"/>
    <property type="match status" value="2"/>
</dbReference>
<evidence type="ECO:0000256" key="19">
    <source>
        <dbReference type="ARBA" id="ARBA00048679"/>
    </source>
</evidence>
<dbReference type="Pfam" id="PF13947">
    <property type="entry name" value="GUB_WAK_bind"/>
    <property type="match status" value="1"/>
</dbReference>
<dbReference type="SMART" id="SM00473">
    <property type="entry name" value="PAN_AP"/>
    <property type="match status" value="1"/>
</dbReference>
<dbReference type="Proteomes" id="UP001168098">
    <property type="component" value="Unassembled WGS sequence"/>
</dbReference>
<feature type="chain" id="PRO_5041415430" description="non-specific serine/threonine protein kinase" evidence="21">
    <location>
        <begin position="31"/>
        <end position="1168"/>
    </location>
</feature>
<keyword evidence="16" id="KW-0675">Receptor</keyword>
<organism evidence="25 26">
    <name type="scientific">Vitis rotundifolia</name>
    <name type="common">Muscadine grape</name>
    <dbReference type="NCBI Taxonomy" id="103349"/>
    <lineage>
        <taxon>Eukaryota</taxon>
        <taxon>Viridiplantae</taxon>
        <taxon>Streptophyta</taxon>
        <taxon>Embryophyta</taxon>
        <taxon>Tracheophyta</taxon>
        <taxon>Spermatophyta</taxon>
        <taxon>Magnoliopsida</taxon>
        <taxon>eudicotyledons</taxon>
        <taxon>Gunneridae</taxon>
        <taxon>Pentapetalae</taxon>
        <taxon>rosids</taxon>
        <taxon>Vitales</taxon>
        <taxon>Vitaceae</taxon>
        <taxon>Viteae</taxon>
        <taxon>Vitis</taxon>
    </lineage>
</organism>
<evidence type="ECO:0000259" key="23">
    <source>
        <dbReference type="PROSITE" id="PS50927"/>
    </source>
</evidence>
<dbReference type="FunFam" id="1.10.510.10:FF:001019">
    <property type="entry name" value="G-type lectin S-receptor-like serine/threonine-protein kinase B120"/>
    <property type="match status" value="1"/>
</dbReference>
<keyword evidence="6" id="KW-0808">Transferase</keyword>
<dbReference type="SUPFAM" id="SSF51110">
    <property type="entry name" value="alpha-D-mannose-specific plant lectins"/>
    <property type="match status" value="1"/>
</dbReference>
<dbReference type="Pfam" id="PF08276">
    <property type="entry name" value="PAN_2"/>
    <property type="match status" value="1"/>
</dbReference>
<dbReference type="FunFam" id="2.90.10.10:FF:000009">
    <property type="entry name" value="Receptor-like serine/threonine-protein kinase SD1-8"/>
    <property type="match status" value="1"/>
</dbReference>
<dbReference type="InterPro" id="IPR036426">
    <property type="entry name" value="Bulb-type_lectin_dom_sf"/>
</dbReference>
<evidence type="ECO:0000256" key="20">
    <source>
        <dbReference type="SAM" id="Phobius"/>
    </source>
</evidence>
<keyword evidence="3" id="KW-1003">Cell membrane</keyword>
<evidence type="ECO:0000313" key="26">
    <source>
        <dbReference type="Proteomes" id="UP001168098"/>
    </source>
</evidence>
<sequence>MIRKFMAPVSATHMLSTIFFFLCSVLYCSARDTITPEDWLRDDGETLVSAGKTFELGFFSPNGSSQIGRFVGIWYYMSKPQRVVWVANRKKPLPHSDTSGVFAIKEGELKVLDAYGTVHWSSGIETSSPTGRVVKLMDSGNLVLRDRSGEILWESYTFLPGMKMDENLTLTSWLSSFDPAPGNFTFTLDQDNEDQYNIQDSFVSYWSSEDSKGTPDEMPDPILSLLSNFSKTGKPTSPGKFRNISLEIPFSRYKNTSRLVMSSSGQIRYYLNPNTSFPYWSAPKDRCSVSKACGKFGSCNTNNVLMCKCLPGFKPASPDIWKTEKFSSGCTRKSPICEKNSAEDMFLCLKMMKVRKRDSVLSELNDSDSCRKACLEKCECQAYAVTYIKKERDVPDRLECLIWTDDLTGLQEYASDAYNLFVRVAILDIKPTVRNCETCGTNMIPYPLSTGSKCGDSMYFKFECNNTIGQVQFKVPGGAYRVTSINPETSTFVIQLKDADCSSRTLTNKIPPLNPPFRMTDVCKKVGTDNFGSEMSLKNSIEVEISWDPPLEPVCTSSADCKDWPNSTCGTRDGMRRCFCNENFKWNSSSLNCKQSVNPAEPTKPADQKSSSSSPVVVVGITIAVVLVAVLGIIGYIAYLRKRTIMKRKENRANQVLHLYDSESRVKHLIDSEQFKEEDKKGIDVPFFDLEDILTATDNFSDANKLGQGGFGPVYKGKFPEGREIAVKRLSRASGQGLQEFKNEVVLIAKLQHRNLVRLLGYCIEGDEKILLYEYMPNKSLDFFIFDRTLCLLLNWEKRFDIILGIARGLLYLHQDSRLKIIHRDLKTSNILLDDEMNPKISDFGLARIFESKQVEASTNRIIGTYGYMSPEYALDGFFSEKSDVFSFGVVVLEIISGKRNTGFYQSDRTLSLLGHAWKLWKEDRVLELMDQTLSETCNTNEFLRCVNVGLLCVQEDPSDRPTMAVAVVMLSSDTATLPVPKQPAFVVRRDLSSSASSSSKPEASLNSEFLATIEDGHSHGLEVGDEISGQIKYLQFHNQTGSWYSLLQEPKDRCGGTCGSFPSCSTRNRILCRCLPGFQPNFPAKLNGGDFSGAMAFFSIKSDVFSFGVVILEIISGKRNIGFYQSQQALSLLGYVSTSNFSNQSILFGMEIVAREQDIGFDGSVTA</sequence>
<dbReference type="SMART" id="SM00108">
    <property type="entry name" value="B_lectin"/>
    <property type="match status" value="1"/>
</dbReference>
<gene>
    <name evidence="25" type="ORF">PVL29_015579</name>
</gene>
<reference evidence="25 26" key="1">
    <citation type="journal article" date="2023" name="BMC Biotechnol.">
        <title>Vitis rotundifolia cv Carlos genome sequencing.</title>
        <authorList>
            <person name="Huff M."/>
            <person name="Hulse-Kemp A."/>
            <person name="Scheffler B."/>
            <person name="Youngblood R."/>
            <person name="Simpson S."/>
            <person name="Babiker E."/>
            <person name="Staton M."/>
        </authorList>
    </citation>
    <scope>NUCLEOTIDE SEQUENCE [LARGE SCALE GENOMIC DNA]</scope>
    <source>
        <tissue evidence="25">Leaf</tissue>
    </source>
</reference>
<evidence type="ECO:0000256" key="9">
    <source>
        <dbReference type="ARBA" id="ARBA00022734"/>
    </source>
</evidence>
<feature type="transmembrane region" description="Helical" evidence="20">
    <location>
        <begin position="616"/>
        <end position="639"/>
    </location>
</feature>
<protein>
    <recommendedName>
        <fullName evidence="2">non-specific serine/threonine protein kinase</fullName>
        <ecNumber evidence="2">2.7.11.1</ecNumber>
    </recommendedName>
</protein>
<evidence type="ECO:0000256" key="8">
    <source>
        <dbReference type="ARBA" id="ARBA00022729"/>
    </source>
</evidence>
<keyword evidence="14 20" id="KW-0472">Membrane</keyword>
<dbReference type="PROSITE" id="PS50948">
    <property type="entry name" value="PAN"/>
    <property type="match status" value="1"/>
</dbReference>
<feature type="domain" description="Bulb-type lectin" evidence="23">
    <location>
        <begin position="31"/>
        <end position="157"/>
    </location>
</feature>
<evidence type="ECO:0000256" key="13">
    <source>
        <dbReference type="ARBA" id="ARBA00022989"/>
    </source>
</evidence>
<accession>A0AA38ZDF2</accession>
<dbReference type="EC" id="2.7.11.1" evidence="2"/>
<comment type="subcellular location">
    <subcellularLocation>
        <location evidence="1">Cell membrane</location>
        <topology evidence="1">Single-pass type I membrane protein</topology>
    </subcellularLocation>
</comment>
<evidence type="ECO:0000259" key="22">
    <source>
        <dbReference type="PROSITE" id="PS50011"/>
    </source>
</evidence>
<comment type="catalytic activity">
    <reaction evidence="19">
        <text>L-seryl-[protein] + ATP = O-phospho-L-seryl-[protein] + ADP + H(+)</text>
        <dbReference type="Rhea" id="RHEA:17989"/>
        <dbReference type="Rhea" id="RHEA-COMP:9863"/>
        <dbReference type="Rhea" id="RHEA-COMP:11604"/>
        <dbReference type="ChEBI" id="CHEBI:15378"/>
        <dbReference type="ChEBI" id="CHEBI:29999"/>
        <dbReference type="ChEBI" id="CHEBI:30616"/>
        <dbReference type="ChEBI" id="CHEBI:83421"/>
        <dbReference type="ChEBI" id="CHEBI:456216"/>
        <dbReference type="EC" id="2.7.11.1"/>
    </reaction>
</comment>
<dbReference type="Pfam" id="PF07714">
    <property type="entry name" value="PK_Tyr_Ser-Thr"/>
    <property type="match status" value="1"/>
</dbReference>
<dbReference type="GO" id="GO:0005886">
    <property type="term" value="C:plasma membrane"/>
    <property type="evidence" value="ECO:0007669"/>
    <property type="project" value="UniProtKB-SubCell"/>
</dbReference>
<keyword evidence="13 20" id="KW-1133">Transmembrane helix</keyword>
<dbReference type="InterPro" id="IPR000858">
    <property type="entry name" value="S_locus_glycoprot_dom"/>
</dbReference>
<dbReference type="InterPro" id="IPR025287">
    <property type="entry name" value="WAK_GUB"/>
</dbReference>
<keyword evidence="5" id="KW-0597">Phosphoprotein</keyword>
<dbReference type="Pfam" id="PF01453">
    <property type="entry name" value="B_lectin"/>
    <property type="match status" value="1"/>
</dbReference>
<evidence type="ECO:0000256" key="17">
    <source>
        <dbReference type="ARBA" id="ARBA00023180"/>
    </source>
</evidence>
<dbReference type="FunFam" id="1.10.510.10:FF:001270">
    <property type="entry name" value="Uncharacterized protein"/>
    <property type="match status" value="1"/>
</dbReference>
<dbReference type="InterPro" id="IPR003609">
    <property type="entry name" value="Pan_app"/>
</dbReference>
<keyword evidence="12" id="KW-0067">ATP-binding</keyword>
<evidence type="ECO:0000256" key="16">
    <source>
        <dbReference type="ARBA" id="ARBA00023170"/>
    </source>
</evidence>
<dbReference type="GO" id="GO:0048544">
    <property type="term" value="P:recognition of pollen"/>
    <property type="evidence" value="ECO:0007669"/>
    <property type="project" value="InterPro"/>
</dbReference>
<evidence type="ECO:0000256" key="12">
    <source>
        <dbReference type="ARBA" id="ARBA00022840"/>
    </source>
</evidence>
<evidence type="ECO:0000256" key="15">
    <source>
        <dbReference type="ARBA" id="ARBA00023157"/>
    </source>
</evidence>
<keyword evidence="8 21" id="KW-0732">Signal</keyword>
<evidence type="ECO:0000256" key="10">
    <source>
        <dbReference type="ARBA" id="ARBA00022741"/>
    </source>
</evidence>
<evidence type="ECO:0000256" key="5">
    <source>
        <dbReference type="ARBA" id="ARBA00022553"/>
    </source>
</evidence>
<comment type="catalytic activity">
    <reaction evidence="18">
        <text>L-threonyl-[protein] + ATP = O-phospho-L-threonyl-[protein] + ADP + H(+)</text>
        <dbReference type="Rhea" id="RHEA:46608"/>
        <dbReference type="Rhea" id="RHEA-COMP:11060"/>
        <dbReference type="Rhea" id="RHEA-COMP:11605"/>
        <dbReference type="ChEBI" id="CHEBI:15378"/>
        <dbReference type="ChEBI" id="CHEBI:30013"/>
        <dbReference type="ChEBI" id="CHEBI:30616"/>
        <dbReference type="ChEBI" id="CHEBI:61977"/>
        <dbReference type="ChEBI" id="CHEBI:456216"/>
        <dbReference type="EC" id="2.7.11.1"/>
    </reaction>
</comment>
<evidence type="ECO:0000313" key="25">
    <source>
        <dbReference type="EMBL" id="KAJ9686795.1"/>
    </source>
</evidence>
<dbReference type="InterPro" id="IPR001480">
    <property type="entry name" value="Bulb-type_lectin_dom"/>
</dbReference>
<evidence type="ECO:0000256" key="4">
    <source>
        <dbReference type="ARBA" id="ARBA00022527"/>
    </source>
</evidence>
<dbReference type="PROSITE" id="PS00108">
    <property type="entry name" value="PROTEIN_KINASE_ST"/>
    <property type="match status" value="1"/>
</dbReference>
<dbReference type="GO" id="GO:0030246">
    <property type="term" value="F:carbohydrate binding"/>
    <property type="evidence" value="ECO:0007669"/>
    <property type="project" value="UniProtKB-KW"/>
</dbReference>
<dbReference type="GO" id="GO:0004674">
    <property type="term" value="F:protein serine/threonine kinase activity"/>
    <property type="evidence" value="ECO:0007669"/>
    <property type="project" value="UniProtKB-KW"/>
</dbReference>
<dbReference type="GO" id="GO:0005524">
    <property type="term" value="F:ATP binding"/>
    <property type="evidence" value="ECO:0007669"/>
    <property type="project" value="UniProtKB-KW"/>
</dbReference>
<dbReference type="PROSITE" id="PS50011">
    <property type="entry name" value="PROTEIN_KINASE_DOM"/>
    <property type="match status" value="1"/>
</dbReference>
<evidence type="ECO:0000256" key="3">
    <source>
        <dbReference type="ARBA" id="ARBA00022475"/>
    </source>
</evidence>
<dbReference type="PANTHER" id="PTHR27002">
    <property type="entry name" value="RECEPTOR-LIKE SERINE/THREONINE-PROTEIN KINASE SD1-8"/>
    <property type="match status" value="1"/>
</dbReference>